<feature type="coiled-coil region" evidence="2">
    <location>
        <begin position="141"/>
        <end position="179"/>
    </location>
</feature>
<feature type="domain" description="NWD NACHT-NTPase N-terminal" evidence="3">
    <location>
        <begin position="11"/>
        <end position="126"/>
    </location>
</feature>
<dbReference type="InterPro" id="IPR031359">
    <property type="entry name" value="NACHT_N"/>
</dbReference>
<gene>
    <name evidence="5" type="ORF">P175DRAFT_0555351</name>
</gene>
<protein>
    <submittedName>
        <fullName evidence="5">Uncharacterized protein</fullName>
    </submittedName>
</protein>
<dbReference type="AlphaFoldDB" id="A0A2T5M2D4"/>
<evidence type="ECO:0000256" key="1">
    <source>
        <dbReference type="ARBA" id="ARBA00022737"/>
    </source>
</evidence>
<keyword evidence="1" id="KW-0677">Repeat</keyword>
<dbReference type="OrthoDB" id="674604at2759"/>
<dbReference type="InterPro" id="IPR056884">
    <property type="entry name" value="NPHP3-like_N"/>
</dbReference>
<reference evidence="5 6" key="1">
    <citation type="journal article" date="2018" name="Proc. Natl. Acad. Sci. U.S.A.">
        <title>Linking secondary metabolites to gene clusters through genome sequencing of six diverse Aspergillus species.</title>
        <authorList>
            <person name="Kaerboelling I."/>
            <person name="Vesth T.C."/>
            <person name="Frisvad J.C."/>
            <person name="Nybo J.L."/>
            <person name="Theobald S."/>
            <person name="Kuo A."/>
            <person name="Bowyer P."/>
            <person name="Matsuda Y."/>
            <person name="Mondo S."/>
            <person name="Lyhne E.K."/>
            <person name="Kogle M.E."/>
            <person name="Clum A."/>
            <person name="Lipzen A."/>
            <person name="Salamov A."/>
            <person name="Ngan C.Y."/>
            <person name="Daum C."/>
            <person name="Chiniquy J."/>
            <person name="Barry K."/>
            <person name="LaButti K."/>
            <person name="Haridas S."/>
            <person name="Simmons B.A."/>
            <person name="Magnuson J.K."/>
            <person name="Mortensen U.H."/>
            <person name="Larsen T.O."/>
            <person name="Grigoriev I.V."/>
            <person name="Baker S.E."/>
            <person name="Andersen M.R."/>
        </authorList>
    </citation>
    <scope>NUCLEOTIDE SEQUENCE [LARGE SCALE GENOMIC DNA]</scope>
    <source>
        <strain evidence="5 6">IBT 24754</strain>
    </source>
</reference>
<dbReference type="VEuPathDB" id="FungiDB:P175DRAFT_0555351"/>
<evidence type="ECO:0000313" key="6">
    <source>
        <dbReference type="Proteomes" id="UP000244073"/>
    </source>
</evidence>
<dbReference type="RefSeq" id="XP_040754079.1">
    <property type="nucleotide sequence ID" value="XM_040900629.1"/>
</dbReference>
<comment type="caution">
    <text evidence="5">The sequence shown here is derived from an EMBL/GenBank/DDBJ whole genome shotgun (WGS) entry which is preliminary data.</text>
</comment>
<evidence type="ECO:0000313" key="5">
    <source>
        <dbReference type="EMBL" id="PTU22687.1"/>
    </source>
</evidence>
<dbReference type="Proteomes" id="UP000244073">
    <property type="component" value="Unassembled WGS sequence"/>
</dbReference>
<feature type="domain" description="Nephrocystin 3-like N-terminal" evidence="4">
    <location>
        <begin position="215"/>
        <end position="279"/>
    </location>
</feature>
<dbReference type="Pfam" id="PF24883">
    <property type="entry name" value="NPHP3_N"/>
    <property type="match status" value="1"/>
</dbReference>
<name>A0A2T5M2D4_9EURO</name>
<dbReference type="EMBL" id="MSFN02000002">
    <property type="protein sequence ID" value="PTU22687.1"/>
    <property type="molecule type" value="Genomic_DNA"/>
</dbReference>
<dbReference type="GeneID" id="63817513"/>
<evidence type="ECO:0000259" key="4">
    <source>
        <dbReference type="Pfam" id="PF24883"/>
    </source>
</evidence>
<dbReference type="PANTHER" id="PTHR10039:SF16">
    <property type="entry name" value="GPI INOSITOL-DEACYLASE"/>
    <property type="match status" value="1"/>
</dbReference>
<evidence type="ECO:0000259" key="3">
    <source>
        <dbReference type="Pfam" id="PF17100"/>
    </source>
</evidence>
<organism evidence="5 6">
    <name type="scientific">Aspergillus ochraceoroseus IBT 24754</name>
    <dbReference type="NCBI Taxonomy" id="1392256"/>
    <lineage>
        <taxon>Eukaryota</taxon>
        <taxon>Fungi</taxon>
        <taxon>Dikarya</taxon>
        <taxon>Ascomycota</taxon>
        <taxon>Pezizomycotina</taxon>
        <taxon>Eurotiomycetes</taxon>
        <taxon>Eurotiomycetidae</taxon>
        <taxon>Eurotiales</taxon>
        <taxon>Aspergillaceae</taxon>
        <taxon>Aspergillus</taxon>
        <taxon>Aspergillus subgen. Nidulantes</taxon>
    </lineage>
</organism>
<proteinExistence type="predicted"/>
<keyword evidence="2" id="KW-0175">Coiled coil</keyword>
<sequence length="521" mass="60296">MKSFYKMGDVPFAPAVMAGISLILPLLKNPATVEAANKEGLTYVTSQMRYYVEMDSLLLPQDLKPSLRNDLSERVIGLYKAIINFQLRSVLRFYRSRTKSYFRDVINYDSWDGQLGQLQTQEAELDKQFKTVLSGTSVEQLKKLATEAKELRKRLDYILRDIQKQMQELVSIAQKNEERLCDAEDRRCLESLRATDPEDDNKRIKDEKGGLPKDSYHWVFDHDEFKRWRYNDCPQLLWVMGDPGKGKTMLMCGIIDELSKEANDPTNIAYFFLSSNDGTFDNENAWVQNSSAHSHVKWIVSSRNWPSIEKYLDNTTGIRLQLELNKDNLAAAVDLFIKHKVEELSKRNKYELRKREILESHMLLNANGTFLWVVLVCKQLKDVPARHLQKKLKDFPPGLDEVYRRMFSNIQGLDDTAESLQLDELQEIVKLCGSFLTLQTRTVTLIHQSAQDFLLQQASEKLYPNGIQVMHYSIFSKSLKRDIYNLEDDTLSMSEVQQPDPDPLAWIRYACMQCALGRSSQ</sequence>
<evidence type="ECO:0000256" key="2">
    <source>
        <dbReference type="SAM" id="Coils"/>
    </source>
</evidence>
<dbReference type="Pfam" id="PF17100">
    <property type="entry name" value="NACHT_N"/>
    <property type="match status" value="1"/>
</dbReference>
<accession>A0A2T5M2D4</accession>
<dbReference type="PANTHER" id="PTHR10039">
    <property type="entry name" value="AMELOGENIN"/>
    <property type="match status" value="1"/>
</dbReference>